<dbReference type="AlphaFoldDB" id="A0AA95SQU4"/>
<feature type="transmembrane region" description="Helical" evidence="1">
    <location>
        <begin position="106"/>
        <end position="123"/>
    </location>
</feature>
<keyword evidence="1" id="KW-0812">Transmembrane</keyword>
<reference evidence="2" key="1">
    <citation type="submission" date="2023-01" db="EMBL/GenBank/DDBJ databases">
        <title>Whole genome sequence of Paucibacter sp. S2-9 isolated from pond sediment.</title>
        <authorList>
            <person name="Jung J.Y."/>
        </authorList>
    </citation>
    <scope>NUCLEOTIDE SEQUENCE</scope>
    <source>
        <strain evidence="2">S2-9</strain>
    </source>
</reference>
<dbReference type="RefSeq" id="WP_285234984.1">
    <property type="nucleotide sequence ID" value="NZ_CP116346.1"/>
</dbReference>
<protein>
    <submittedName>
        <fullName evidence="2">Uncharacterized protein</fullName>
    </submittedName>
</protein>
<gene>
    <name evidence="2" type="ORF">PFX98_09640</name>
</gene>
<dbReference type="Proteomes" id="UP001177769">
    <property type="component" value="Chromosome"/>
</dbReference>
<sequence>MEFIVELLLEFLIQVVGEALFELGLHSMAEPFRRPPNPWLAALGYAIFGLVGGGLSLWPFPHHMVASPVWRWVNLLATPLAVGLCMSWLGAWRTRRGQTVFRIDRFSYGYLFALCFAAVRFAWAA</sequence>
<feature type="transmembrane region" description="Helical" evidence="1">
    <location>
        <begin position="72"/>
        <end position="94"/>
    </location>
</feature>
<feature type="transmembrane region" description="Helical" evidence="1">
    <location>
        <begin position="39"/>
        <end position="60"/>
    </location>
</feature>
<organism evidence="2 3">
    <name type="scientific">Paucibacter sediminis</name>
    <dbReference type="NCBI Taxonomy" id="3019553"/>
    <lineage>
        <taxon>Bacteria</taxon>
        <taxon>Pseudomonadati</taxon>
        <taxon>Pseudomonadota</taxon>
        <taxon>Betaproteobacteria</taxon>
        <taxon>Burkholderiales</taxon>
        <taxon>Sphaerotilaceae</taxon>
        <taxon>Roseateles</taxon>
    </lineage>
</organism>
<keyword evidence="3" id="KW-1185">Reference proteome</keyword>
<dbReference type="EMBL" id="CP116346">
    <property type="protein sequence ID" value="WIT13865.1"/>
    <property type="molecule type" value="Genomic_DNA"/>
</dbReference>
<keyword evidence="1" id="KW-0472">Membrane</keyword>
<keyword evidence="1" id="KW-1133">Transmembrane helix</keyword>
<accession>A0AA95SQU4</accession>
<proteinExistence type="predicted"/>
<evidence type="ECO:0000313" key="3">
    <source>
        <dbReference type="Proteomes" id="UP001177769"/>
    </source>
</evidence>
<evidence type="ECO:0000313" key="2">
    <source>
        <dbReference type="EMBL" id="WIT13865.1"/>
    </source>
</evidence>
<dbReference type="KEGG" id="pais:PFX98_09640"/>
<name>A0AA95SQU4_9BURK</name>
<evidence type="ECO:0000256" key="1">
    <source>
        <dbReference type="SAM" id="Phobius"/>
    </source>
</evidence>